<sequence>GHIRVRRGFRSYFYNYLDEIAMATCAAIPSNGPGLIYAVRRTCGEKANCKDICTDPKLRQQGPKEVRKLTWDCTESIHVYKRQPSLADNYDEYTDSHKLGLAVFRHHSCAISKCGPNYCCCRAVAL</sequence>
<dbReference type="EMBL" id="CALNXK010000024">
    <property type="protein sequence ID" value="CAH3111782.1"/>
    <property type="molecule type" value="Genomic_DNA"/>
</dbReference>
<name>A0ABN8NKU7_9CNID</name>
<evidence type="ECO:0000313" key="1">
    <source>
        <dbReference type="EMBL" id="CAH3111782.1"/>
    </source>
</evidence>
<reference evidence="1 2" key="1">
    <citation type="submission" date="2022-05" db="EMBL/GenBank/DDBJ databases">
        <authorList>
            <consortium name="Genoscope - CEA"/>
            <person name="William W."/>
        </authorList>
    </citation>
    <scope>NUCLEOTIDE SEQUENCE [LARGE SCALE GENOMIC DNA]</scope>
</reference>
<proteinExistence type="predicted"/>
<accession>A0ABN8NKU7</accession>
<comment type="caution">
    <text evidence="1">The sequence shown here is derived from an EMBL/GenBank/DDBJ whole genome shotgun (WGS) entry which is preliminary data.</text>
</comment>
<gene>
    <name evidence="1" type="ORF">PLOB_00020624</name>
</gene>
<feature type="non-terminal residue" evidence="1">
    <location>
        <position position="1"/>
    </location>
</feature>
<protein>
    <submittedName>
        <fullName evidence="1">Uncharacterized protein</fullName>
    </submittedName>
</protein>
<keyword evidence="2" id="KW-1185">Reference proteome</keyword>
<evidence type="ECO:0000313" key="2">
    <source>
        <dbReference type="Proteomes" id="UP001159405"/>
    </source>
</evidence>
<organism evidence="1 2">
    <name type="scientific">Porites lobata</name>
    <dbReference type="NCBI Taxonomy" id="104759"/>
    <lineage>
        <taxon>Eukaryota</taxon>
        <taxon>Metazoa</taxon>
        <taxon>Cnidaria</taxon>
        <taxon>Anthozoa</taxon>
        <taxon>Hexacorallia</taxon>
        <taxon>Scleractinia</taxon>
        <taxon>Fungiina</taxon>
        <taxon>Poritidae</taxon>
        <taxon>Porites</taxon>
    </lineage>
</organism>
<dbReference type="Proteomes" id="UP001159405">
    <property type="component" value="Unassembled WGS sequence"/>
</dbReference>